<evidence type="ECO:0000256" key="4">
    <source>
        <dbReference type="ARBA" id="ARBA00022980"/>
    </source>
</evidence>
<evidence type="ECO:0000256" key="10">
    <source>
        <dbReference type="SAM" id="MobiDB-lite"/>
    </source>
</evidence>
<dbReference type="InterPro" id="IPR000597">
    <property type="entry name" value="Ribosomal_uL3"/>
</dbReference>
<dbReference type="FunFam" id="2.40.30.10:FF:000004">
    <property type="entry name" value="50S ribosomal protein L3"/>
    <property type="match status" value="1"/>
</dbReference>
<dbReference type="PROSITE" id="PS00474">
    <property type="entry name" value="RIBOSOMAL_L3"/>
    <property type="match status" value="1"/>
</dbReference>
<keyword evidence="2" id="KW-0699">rRNA-binding</keyword>
<dbReference type="SUPFAM" id="SSF50447">
    <property type="entry name" value="Translation proteins"/>
    <property type="match status" value="1"/>
</dbReference>
<evidence type="ECO:0000256" key="7">
    <source>
        <dbReference type="ARBA" id="ARBA00035213"/>
    </source>
</evidence>
<dbReference type="InterPro" id="IPR009000">
    <property type="entry name" value="Transl_B-barrel_sf"/>
</dbReference>
<name>A0AA35S915_GEOBA</name>
<evidence type="ECO:0000256" key="1">
    <source>
        <dbReference type="ARBA" id="ARBA00006540"/>
    </source>
</evidence>
<dbReference type="EMBL" id="CASHTH010002177">
    <property type="protein sequence ID" value="CAI8025715.1"/>
    <property type="molecule type" value="Genomic_DNA"/>
</dbReference>
<evidence type="ECO:0000256" key="6">
    <source>
        <dbReference type="ARBA" id="ARBA00035209"/>
    </source>
</evidence>
<keyword evidence="5 9" id="KW-0687">Ribonucleoprotein</keyword>
<protein>
    <recommendedName>
        <fullName evidence="7">Large ribosomal subunit protein uL3c</fullName>
    </recommendedName>
    <alternativeName>
        <fullName evidence="8">39S ribosomal protein L3, mitochondrial</fullName>
    </alternativeName>
    <alternativeName>
        <fullName evidence="6">Large ribosomal subunit protein uL3m</fullName>
    </alternativeName>
</protein>
<dbReference type="FunFam" id="3.30.160.810:FF:000001">
    <property type="entry name" value="50S ribosomal protein L3"/>
    <property type="match status" value="1"/>
</dbReference>
<keyword evidence="4 9" id="KW-0689">Ribosomal protein</keyword>
<reference evidence="11" key="1">
    <citation type="submission" date="2023-03" db="EMBL/GenBank/DDBJ databases">
        <authorList>
            <person name="Steffen K."/>
            <person name="Cardenas P."/>
        </authorList>
    </citation>
    <scope>NUCLEOTIDE SEQUENCE</scope>
</reference>
<keyword evidence="3" id="KW-0694">RNA-binding</keyword>
<sequence length="213" mass="22716">MLNGIIGRKVGMTQIFEDSGEAIPVTVIQAGPCPIVQLKTQEKDGYQAVQLGFGKQKESRINKPKQGHFAKAGIDSAFVLREFRVQSLDDVSVGSIVDASVFSEGELVDVTGTSKGRGFTGVVKRWKFAGGKKSHGGEQDLRRPGSIGASATPSRVFKGKRMPGRYGAKRHTTQNLPVIQADPERNLLVVKGAVPGPPNGLLLIRKASKAPSA</sequence>
<dbReference type="GO" id="GO:0006412">
    <property type="term" value="P:translation"/>
    <property type="evidence" value="ECO:0007669"/>
    <property type="project" value="InterPro"/>
</dbReference>
<dbReference type="Gene3D" id="3.30.160.810">
    <property type="match status" value="1"/>
</dbReference>
<feature type="region of interest" description="Disordered" evidence="10">
    <location>
        <begin position="131"/>
        <end position="151"/>
    </location>
</feature>
<dbReference type="InterPro" id="IPR019927">
    <property type="entry name" value="Ribosomal_uL3_bac/org-type"/>
</dbReference>
<evidence type="ECO:0000256" key="5">
    <source>
        <dbReference type="ARBA" id="ARBA00023274"/>
    </source>
</evidence>
<dbReference type="HAMAP" id="MF_01325_B">
    <property type="entry name" value="Ribosomal_uL3_B"/>
    <property type="match status" value="1"/>
</dbReference>
<dbReference type="GO" id="GO:0022625">
    <property type="term" value="C:cytosolic large ribosomal subunit"/>
    <property type="evidence" value="ECO:0007669"/>
    <property type="project" value="TreeGrafter"/>
</dbReference>
<dbReference type="Gene3D" id="2.40.30.10">
    <property type="entry name" value="Translation factors"/>
    <property type="match status" value="1"/>
</dbReference>
<dbReference type="GO" id="GO:0003735">
    <property type="term" value="F:structural constituent of ribosome"/>
    <property type="evidence" value="ECO:0007669"/>
    <property type="project" value="InterPro"/>
</dbReference>
<dbReference type="PANTHER" id="PTHR11229:SF16">
    <property type="entry name" value="LARGE RIBOSOMAL SUBUNIT PROTEIN UL3C"/>
    <property type="match status" value="1"/>
</dbReference>
<dbReference type="AlphaFoldDB" id="A0AA35S915"/>
<gene>
    <name evidence="11" type="ORF">GBAR_LOCUS14833</name>
</gene>
<evidence type="ECO:0000313" key="11">
    <source>
        <dbReference type="EMBL" id="CAI8025715.1"/>
    </source>
</evidence>
<comment type="similarity">
    <text evidence="1 9">Belongs to the universal ribosomal protein uL3 family.</text>
</comment>
<evidence type="ECO:0000256" key="2">
    <source>
        <dbReference type="ARBA" id="ARBA00022730"/>
    </source>
</evidence>
<dbReference type="PANTHER" id="PTHR11229">
    <property type="entry name" value="50S RIBOSOMAL PROTEIN L3"/>
    <property type="match status" value="1"/>
</dbReference>
<dbReference type="NCBIfam" id="TIGR03625">
    <property type="entry name" value="L3_bact"/>
    <property type="match status" value="1"/>
</dbReference>
<evidence type="ECO:0000256" key="9">
    <source>
        <dbReference type="RuleBase" id="RU003905"/>
    </source>
</evidence>
<organism evidence="11 12">
    <name type="scientific">Geodia barretti</name>
    <name type="common">Barrett's horny sponge</name>
    <dbReference type="NCBI Taxonomy" id="519541"/>
    <lineage>
        <taxon>Eukaryota</taxon>
        <taxon>Metazoa</taxon>
        <taxon>Porifera</taxon>
        <taxon>Demospongiae</taxon>
        <taxon>Heteroscleromorpha</taxon>
        <taxon>Tetractinellida</taxon>
        <taxon>Astrophorina</taxon>
        <taxon>Geodiidae</taxon>
        <taxon>Geodia</taxon>
    </lineage>
</organism>
<dbReference type="Proteomes" id="UP001174909">
    <property type="component" value="Unassembled WGS sequence"/>
</dbReference>
<accession>A0AA35S915</accession>
<evidence type="ECO:0000256" key="3">
    <source>
        <dbReference type="ARBA" id="ARBA00022884"/>
    </source>
</evidence>
<evidence type="ECO:0000313" key="12">
    <source>
        <dbReference type="Proteomes" id="UP001174909"/>
    </source>
</evidence>
<evidence type="ECO:0000256" key="8">
    <source>
        <dbReference type="ARBA" id="ARBA00035396"/>
    </source>
</evidence>
<proteinExistence type="inferred from homology"/>
<comment type="caution">
    <text evidence="11">The sequence shown here is derived from an EMBL/GenBank/DDBJ whole genome shotgun (WGS) entry which is preliminary data.</text>
</comment>
<dbReference type="InterPro" id="IPR019926">
    <property type="entry name" value="Ribosomal_uL3_CS"/>
</dbReference>
<dbReference type="Pfam" id="PF00297">
    <property type="entry name" value="Ribosomal_L3"/>
    <property type="match status" value="1"/>
</dbReference>
<dbReference type="GO" id="GO:0019843">
    <property type="term" value="F:rRNA binding"/>
    <property type="evidence" value="ECO:0007669"/>
    <property type="project" value="UniProtKB-KW"/>
</dbReference>
<keyword evidence="12" id="KW-1185">Reference proteome</keyword>